<sequence length="137" mass="15702">MVGFIGALSSSLCILILVFITLVVGYIDSLIPSSVMQQIDENTYRYPVKTYYVSQDIITEVEQKIVELKEKENFETNYLQVGCEGGFDIDLKSADNIMVFNTIKMNSHQYNIPVIMYDGPTVSEHSLNYCYIDFKRE</sequence>
<reference evidence="2 3" key="1">
    <citation type="submission" date="2018-06" db="EMBL/GenBank/DDBJ databases">
        <authorList>
            <consortium name="Pathogen Informatics"/>
            <person name="Doyle S."/>
        </authorList>
    </citation>
    <scope>NUCLEOTIDE SEQUENCE [LARGE SCALE GENOMIC DNA]</scope>
    <source>
        <strain evidence="2 3">NCTC11645</strain>
    </source>
</reference>
<gene>
    <name evidence="2" type="ORF">NCTC11645_02172</name>
</gene>
<organism evidence="2 3">
    <name type="scientific">Grimontia hollisae</name>
    <name type="common">Vibrio hollisae</name>
    <dbReference type="NCBI Taxonomy" id="673"/>
    <lineage>
        <taxon>Bacteria</taxon>
        <taxon>Pseudomonadati</taxon>
        <taxon>Pseudomonadota</taxon>
        <taxon>Gammaproteobacteria</taxon>
        <taxon>Vibrionales</taxon>
        <taxon>Vibrionaceae</taxon>
        <taxon>Grimontia</taxon>
    </lineage>
</organism>
<dbReference type="RefSeq" id="WP_040528391.1">
    <property type="nucleotide sequence ID" value="NZ_CABMOB010000001.1"/>
</dbReference>
<proteinExistence type="predicted"/>
<evidence type="ECO:0000313" key="3">
    <source>
        <dbReference type="Proteomes" id="UP000254512"/>
    </source>
</evidence>
<dbReference type="AlphaFoldDB" id="A0A377HNM3"/>
<dbReference type="Proteomes" id="UP000254512">
    <property type="component" value="Unassembled WGS sequence"/>
</dbReference>
<evidence type="ECO:0000313" key="2">
    <source>
        <dbReference type="EMBL" id="STO57779.1"/>
    </source>
</evidence>
<accession>A0A377HNM3</accession>
<dbReference type="GeneID" id="58897383"/>
<protein>
    <submittedName>
        <fullName evidence="2">Uncharacterized protein</fullName>
    </submittedName>
</protein>
<keyword evidence="1" id="KW-0812">Transmembrane</keyword>
<name>A0A377HNM3_GRIHO</name>
<keyword evidence="1" id="KW-1133">Transmembrane helix</keyword>
<dbReference type="EMBL" id="UGHD01000002">
    <property type="protein sequence ID" value="STO57779.1"/>
    <property type="molecule type" value="Genomic_DNA"/>
</dbReference>
<dbReference type="KEGG" id="gho:AL542_15675"/>
<evidence type="ECO:0000256" key="1">
    <source>
        <dbReference type="SAM" id="Phobius"/>
    </source>
</evidence>
<dbReference type="STRING" id="673.AL542_15675"/>
<keyword evidence="1" id="KW-0472">Membrane</keyword>
<feature type="transmembrane region" description="Helical" evidence="1">
    <location>
        <begin position="6"/>
        <end position="27"/>
    </location>
</feature>